<evidence type="ECO:0000259" key="8">
    <source>
        <dbReference type="PROSITE" id="PS51192"/>
    </source>
</evidence>
<dbReference type="SMART" id="SM00490">
    <property type="entry name" value="HELICc"/>
    <property type="match status" value="1"/>
</dbReference>
<comment type="caution">
    <text evidence="10">The sequence shown here is derived from an EMBL/GenBank/DDBJ whole genome shotgun (WGS) entry which is preliminary data.</text>
</comment>
<dbReference type="Pfam" id="PF00271">
    <property type="entry name" value="Helicase_C"/>
    <property type="match status" value="1"/>
</dbReference>
<feature type="domain" description="Helicase C-terminal" evidence="9">
    <location>
        <begin position="238"/>
        <end position="402"/>
    </location>
</feature>
<dbReference type="GO" id="GO:0043138">
    <property type="term" value="F:3'-5' DNA helicase activity"/>
    <property type="evidence" value="ECO:0007669"/>
    <property type="project" value="UniProtKB-EC"/>
</dbReference>
<evidence type="ECO:0000256" key="5">
    <source>
        <dbReference type="ARBA" id="ARBA00023235"/>
    </source>
</evidence>
<comment type="similarity">
    <text evidence="1">Belongs to the helicase family. RecQ subfamily.</text>
</comment>
<dbReference type="AlphaFoldDB" id="A0A0D8HGF2"/>
<dbReference type="STRING" id="1280514.AXFE_23330"/>
<sequence>MVPIELNPQQKEIATQVIKLLAGPDATLRDDQTTAIASLCTPGARVLVVQATGWGKSAVYWAATSIIRAANHGPSLVISPLLSLMRDQVSAAQKAGLRAITLNSSNSETWPELEDEITHNRVDVILVSPERLANPAFSKRVLAALAKDIGLLVIDEAHSISDWGHDFRPDYQRIAKILSTLEPTTPILATTATANQRVTSDIAKQLGSSTLVMRGPLARKSLQLAVIDDLSPIERYAWVADHLPILPGSGIIYVLTVSDAIALCDSIRAVHKDTIQIEAYHGQMPSSEREVIEDDLRNNRLKAVVATSALGMGYDKADLSFVINVGSPSSPVSYYQQIGRAGRAIEHALVVLLPSKSDERLWEYFATSNLPKGDQIEKLLKALEESPNQESMTIPALEAETGIRRSMVELLLKQMNVAEAVERSEKGWRSTNKGYDFDQSHIDEIISARRRESAIMKAYARQERCLMQLLQESLDDPEAKACNRCSVCIKKLPEPLSMEVSPEAISIITQFLRRQTLILEPRKMWPGGVFGKRGRIPSHLLPEAGRTLIFADSPQWQEILTEAFGIDQGPSETLCKLAIDTMVEWKSSWRSRPQIAASLPAGGYPALTDGLADHIARVGKLERFQFNQLVIPKLSPDASSSQEAALWQGEIQLTLEEKTSLTGKSVLLVIDATSSIWPITIAAAKILEAGATMVLPMLIHRRA</sequence>
<evidence type="ECO:0000313" key="11">
    <source>
        <dbReference type="Proteomes" id="UP000032360"/>
    </source>
</evidence>
<dbReference type="PANTHER" id="PTHR13710:SF105">
    <property type="entry name" value="ATP-DEPENDENT DNA HELICASE Q1"/>
    <property type="match status" value="1"/>
</dbReference>
<dbReference type="GO" id="GO:0006310">
    <property type="term" value="P:DNA recombination"/>
    <property type="evidence" value="ECO:0007669"/>
    <property type="project" value="TreeGrafter"/>
</dbReference>
<keyword evidence="10" id="KW-0378">Hydrolase</keyword>
<dbReference type="OrthoDB" id="9760034at2"/>
<dbReference type="GO" id="GO:0009378">
    <property type="term" value="F:four-way junction helicase activity"/>
    <property type="evidence" value="ECO:0007669"/>
    <property type="project" value="TreeGrafter"/>
</dbReference>
<dbReference type="Proteomes" id="UP000032360">
    <property type="component" value="Unassembled WGS sequence"/>
</dbReference>
<evidence type="ECO:0000256" key="2">
    <source>
        <dbReference type="ARBA" id="ARBA00022741"/>
    </source>
</evidence>
<protein>
    <recommendedName>
        <fullName evidence="7">DNA 3'-5' helicase</fullName>
        <ecNumber evidence="7">5.6.2.4</ecNumber>
    </recommendedName>
</protein>
<evidence type="ECO:0000256" key="4">
    <source>
        <dbReference type="ARBA" id="ARBA00023125"/>
    </source>
</evidence>
<dbReference type="GO" id="GO:0005524">
    <property type="term" value="F:ATP binding"/>
    <property type="evidence" value="ECO:0007669"/>
    <property type="project" value="UniProtKB-KW"/>
</dbReference>
<evidence type="ECO:0000313" key="10">
    <source>
        <dbReference type="EMBL" id="KJF16832.1"/>
    </source>
</evidence>
<dbReference type="RefSeq" id="WP_052605947.1">
    <property type="nucleotide sequence ID" value="NZ_JXYS01000073.1"/>
</dbReference>
<organism evidence="10 11">
    <name type="scientific">Acidithrix ferrooxidans</name>
    <dbReference type="NCBI Taxonomy" id="1280514"/>
    <lineage>
        <taxon>Bacteria</taxon>
        <taxon>Bacillati</taxon>
        <taxon>Actinomycetota</taxon>
        <taxon>Acidimicrobiia</taxon>
        <taxon>Acidimicrobiales</taxon>
        <taxon>Acidimicrobiaceae</taxon>
        <taxon>Acidithrix</taxon>
    </lineage>
</organism>
<evidence type="ECO:0000256" key="1">
    <source>
        <dbReference type="ARBA" id="ARBA00005446"/>
    </source>
</evidence>
<dbReference type="InterPro" id="IPR014001">
    <property type="entry name" value="Helicase_ATP-bd"/>
</dbReference>
<keyword evidence="10" id="KW-0347">Helicase</keyword>
<dbReference type="GO" id="GO:0006281">
    <property type="term" value="P:DNA repair"/>
    <property type="evidence" value="ECO:0007669"/>
    <property type="project" value="TreeGrafter"/>
</dbReference>
<dbReference type="GO" id="GO:0016787">
    <property type="term" value="F:hydrolase activity"/>
    <property type="evidence" value="ECO:0007669"/>
    <property type="project" value="UniProtKB-KW"/>
</dbReference>
<proteinExistence type="inferred from homology"/>
<keyword evidence="3" id="KW-0067">ATP-binding</keyword>
<keyword evidence="4" id="KW-0238">DNA-binding</keyword>
<gene>
    <name evidence="10" type="primary">recQ</name>
    <name evidence="10" type="ORF">AXFE_23330</name>
</gene>
<keyword evidence="2" id="KW-0547">Nucleotide-binding</keyword>
<comment type="catalytic activity">
    <reaction evidence="6">
        <text>Couples ATP hydrolysis with the unwinding of duplex DNA by translocating in the 3'-5' direction.</text>
        <dbReference type="EC" id="5.6.2.4"/>
    </reaction>
</comment>
<dbReference type="InterPro" id="IPR001650">
    <property type="entry name" value="Helicase_C-like"/>
</dbReference>
<evidence type="ECO:0000259" key="9">
    <source>
        <dbReference type="PROSITE" id="PS51194"/>
    </source>
</evidence>
<name>A0A0D8HGF2_9ACTN</name>
<dbReference type="SUPFAM" id="SSF52540">
    <property type="entry name" value="P-loop containing nucleoside triphosphate hydrolases"/>
    <property type="match status" value="1"/>
</dbReference>
<feature type="domain" description="Helicase ATP-binding" evidence="8">
    <location>
        <begin position="37"/>
        <end position="212"/>
    </location>
</feature>
<evidence type="ECO:0000256" key="7">
    <source>
        <dbReference type="ARBA" id="ARBA00034808"/>
    </source>
</evidence>
<evidence type="ECO:0000256" key="3">
    <source>
        <dbReference type="ARBA" id="ARBA00022840"/>
    </source>
</evidence>
<dbReference type="EMBL" id="JXYS01000073">
    <property type="protein sequence ID" value="KJF16832.1"/>
    <property type="molecule type" value="Genomic_DNA"/>
</dbReference>
<dbReference type="GO" id="GO:0005737">
    <property type="term" value="C:cytoplasm"/>
    <property type="evidence" value="ECO:0007669"/>
    <property type="project" value="TreeGrafter"/>
</dbReference>
<dbReference type="InterPro" id="IPR011545">
    <property type="entry name" value="DEAD/DEAH_box_helicase_dom"/>
</dbReference>
<dbReference type="GO" id="GO:0003677">
    <property type="term" value="F:DNA binding"/>
    <property type="evidence" value="ECO:0007669"/>
    <property type="project" value="UniProtKB-KW"/>
</dbReference>
<keyword evidence="5" id="KW-0413">Isomerase</keyword>
<accession>A0A0D8HGF2</accession>
<keyword evidence="11" id="KW-1185">Reference proteome</keyword>
<dbReference type="GO" id="GO:0030894">
    <property type="term" value="C:replisome"/>
    <property type="evidence" value="ECO:0007669"/>
    <property type="project" value="TreeGrafter"/>
</dbReference>
<dbReference type="PATRIC" id="fig|1280514.3.peg.3071"/>
<reference evidence="10 11" key="1">
    <citation type="submission" date="2015-01" db="EMBL/GenBank/DDBJ databases">
        <title>Draft genome of the acidophilic iron oxidizer Acidithrix ferrooxidans strain Py-F3.</title>
        <authorList>
            <person name="Poehlein A."/>
            <person name="Eisen S."/>
            <person name="Schloemann M."/>
            <person name="Johnson B.D."/>
            <person name="Daniel R."/>
            <person name="Muehling M."/>
        </authorList>
    </citation>
    <scope>NUCLEOTIDE SEQUENCE [LARGE SCALE GENOMIC DNA]</scope>
    <source>
        <strain evidence="10 11">Py-F3</strain>
    </source>
</reference>
<evidence type="ECO:0000256" key="6">
    <source>
        <dbReference type="ARBA" id="ARBA00034617"/>
    </source>
</evidence>
<dbReference type="InterPro" id="IPR027417">
    <property type="entry name" value="P-loop_NTPase"/>
</dbReference>
<dbReference type="Pfam" id="PF00270">
    <property type="entry name" value="DEAD"/>
    <property type="match status" value="1"/>
</dbReference>
<dbReference type="PROSITE" id="PS51194">
    <property type="entry name" value="HELICASE_CTER"/>
    <property type="match status" value="1"/>
</dbReference>
<dbReference type="GO" id="GO:0043590">
    <property type="term" value="C:bacterial nucleoid"/>
    <property type="evidence" value="ECO:0007669"/>
    <property type="project" value="TreeGrafter"/>
</dbReference>
<dbReference type="PANTHER" id="PTHR13710">
    <property type="entry name" value="DNA HELICASE RECQ FAMILY MEMBER"/>
    <property type="match status" value="1"/>
</dbReference>
<dbReference type="Gene3D" id="3.40.50.300">
    <property type="entry name" value="P-loop containing nucleotide triphosphate hydrolases"/>
    <property type="match status" value="2"/>
</dbReference>
<dbReference type="EC" id="5.6.2.4" evidence="7"/>
<dbReference type="PROSITE" id="PS51192">
    <property type="entry name" value="HELICASE_ATP_BIND_1"/>
    <property type="match status" value="1"/>
</dbReference>
<dbReference type="SMART" id="SM00487">
    <property type="entry name" value="DEXDc"/>
    <property type="match status" value="1"/>
</dbReference>